<sequence length="437" mass="48838">MEDLKFLSTQLSDNPYGRRETHQLCDSRANIVSRFKKQLSTSANIEKGTLAEWSKAPCSGIVRTVRTAPIRGLEIGEAPQESPNTPNISFSNYIHKSKHVNTHISREKPSHLAPKLVPIRKVVIKLQLELRRRLNLGQTLGQPNSLGRNARRLAEDGDHLTMGEPLPVAYDVLACRLVHQRLYTMARVFFGGDNGELDVDVNVANELRNPVLVPRSKSATHRTAIARDTSPRYTPPPSPWNQNDARALLPFRPLRRIRQPPKKQKPLQRVHLCRRINHILQQKLDRDNGTSHWVGVNNAGNTLLGAVEDMSEGQIKEFLQTNLFGFICVWKALLPTLGRNRSESYAALLEPFSARTMMIEPGGFRAPFAGSNSEADGGIPEDYKPVIQAWVDLVDAASRDLTMVNGNLVKFGDGVVDAVDGQGLFESVWAEHDRTRP</sequence>
<keyword evidence="2" id="KW-1185">Reference proteome</keyword>
<evidence type="ECO:0000313" key="2">
    <source>
        <dbReference type="Proteomes" id="UP001642720"/>
    </source>
</evidence>
<dbReference type="Gene3D" id="3.40.50.720">
    <property type="entry name" value="NAD(P)-binding Rossmann-like Domain"/>
    <property type="match status" value="1"/>
</dbReference>
<name>A0ABY2H266_9HYPO</name>
<proteinExistence type="predicted"/>
<dbReference type="InterPro" id="IPR036291">
    <property type="entry name" value="NAD(P)-bd_dom_sf"/>
</dbReference>
<evidence type="ECO:0000313" key="1">
    <source>
        <dbReference type="EMBL" id="TFB01872.1"/>
    </source>
</evidence>
<dbReference type="RefSeq" id="XP_073558073.1">
    <property type="nucleotide sequence ID" value="XM_073703707.1"/>
</dbReference>
<dbReference type="GeneID" id="300578157"/>
<accession>A0ABY2H266</accession>
<dbReference type="Proteomes" id="UP001642720">
    <property type="component" value="Unassembled WGS sequence"/>
</dbReference>
<comment type="caution">
    <text evidence="1">The sequence shown here is derived from an EMBL/GenBank/DDBJ whole genome shotgun (WGS) entry which is preliminary data.</text>
</comment>
<dbReference type="SUPFAM" id="SSF51735">
    <property type="entry name" value="NAD(P)-binding Rossmann-fold domains"/>
    <property type="match status" value="1"/>
</dbReference>
<gene>
    <name evidence="1" type="ORF">CCMA1212_006486</name>
</gene>
<protein>
    <submittedName>
        <fullName evidence="1">Uncharacterized protein</fullName>
    </submittedName>
</protein>
<dbReference type="EMBL" id="PPTA01000008">
    <property type="protein sequence ID" value="TFB01872.1"/>
    <property type="molecule type" value="Genomic_DNA"/>
</dbReference>
<reference evidence="1 2" key="1">
    <citation type="submission" date="2018-01" db="EMBL/GenBank/DDBJ databases">
        <title>Genome characterization of the sugarcane-associated fungus Trichoderma ghanense CCMA-1212 and their application in lignocelulose bioconversion.</title>
        <authorList>
            <person name="Steindorff A.S."/>
            <person name="Mendes T.D."/>
            <person name="Vilela E.S.D."/>
            <person name="Rodrigues D.S."/>
            <person name="Formighieri E.F."/>
            <person name="Melo I.S."/>
            <person name="Favaro L.C.L."/>
        </authorList>
    </citation>
    <scope>NUCLEOTIDE SEQUENCE [LARGE SCALE GENOMIC DNA]</scope>
    <source>
        <strain evidence="1 2">CCMA-1212</strain>
    </source>
</reference>
<organism evidence="1 2">
    <name type="scientific">Trichoderma ghanense</name>
    <dbReference type="NCBI Taxonomy" id="65468"/>
    <lineage>
        <taxon>Eukaryota</taxon>
        <taxon>Fungi</taxon>
        <taxon>Dikarya</taxon>
        <taxon>Ascomycota</taxon>
        <taxon>Pezizomycotina</taxon>
        <taxon>Sordariomycetes</taxon>
        <taxon>Hypocreomycetidae</taxon>
        <taxon>Hypocreales</taxon>
        <taxon>Hypocreaceae</taxon>
        <taxon>Trichoderma</taxon>
    </lineage>
</organism>